<sequence length="124" mass="13294">MTSLNAPASVKTPMAKALPDDALKALQSFCESAGSQAAAARRLDVSQGTVSNALKGRYIGNVDKLAERIRGELLSATVVCPVLGEISSRICQDERSKPFAANPLRVQMWRSCKTCPHNHANKEA</sequence>
<evidence type="ECO:0000313" key="1">
    <source>
        <dbReference type="EMBL" id="GEQ77446.1"/>
    </source>
</evidence>
<dbReference type="InterPro" id="IPR010982">
    <property type="entry name" value="Lambda_DNA-bd_dom_sf"/>
</dbReference>
<accession>A0A5A7MI88</accession>
<dbReference type="CDD" id="cd00093">
    <property type="entry name" value="HTH_XRE"/>
    <property type="match status" value="1"/>
</dbReference>
<evidence type="ECO:0008006" key="3">
    <source>
        <dbReference type="Google" id="ProtNLM"/>
    </source>
</evidence>
<name>A0A5A7MI88_COMTE</name>
<dbReference type="GO" id="GO:0003677">
    <property type="term" value="F:DNA binding"/>
    <property type="evidence" value="ECO:0007669"/>
    <property type="project" value="InterPro"/>
</dbReference>
<proteinExistence type="predicted"/>
<comment type="caution">
    <text evidence="1">The sequence shown here is derived from an EMBL/GenBank/DDBJ whole genome shotgun (WGS) entry which is preliminary data.</text>
</comment>
<dbReference type="EMBL" id="BKBW01000013">
    <property type="protein sequence ID" value="GEQ77446.1"/>
    <property type="molecule type" value="Genomic_DNA"/>
</dbReference>
<organism evidence="1 2">
    <name type="scientific">Comamonas testosteroni</name>
    <name type="common">Pseudomonas testosteroni</name>
    <dbReference type="NCBI Taxonomy" id="285"/>
    <lineage>
        <taxon>Bacteria</taxon>
        <taxon>Pseudomonadati</taxon>
        <taxon>Pseudomonadota</taxon>
        <taxon>Betaproteobacteria</taxon>
        <taxon>Burkholderiales</taxon>
        <taxon>Comamonadaceae</taxon>
        <taxon>Comamonas</taxon>
    </lineage>
</organism>
<evidence type="ECO:0000313" key="2">
    <source>
        <dbReference type="Proteomes" id="UP000323105"/>
    </source>
</evidence>
<dbReference type="Proteomes" id="UP000323105">
    <property type="component" value="Unassembled WGS sequence"/>
</dbReference>
<reference evidence="1 2" key="1">
    <citation type="journal article" date="2019" name="Microbiol. Resour. Announc.">
        <title>Draft Genome Sequence of Comamonas testosteroni TA441, a Bacterium That Has a Cryptic Phenol Degradation Gene Cluster.</title>
        <authorList>
            <person name="Arai H."/>
            <person name="Ishii M."/>
        </authorList>
    </citation>
    <scope>NUCLEOTIDE SEQUENCE [LARGE SCALE GENOMIC DNA]</scope>
    <source>
        <strain evidence="1 2">TA441</strain>
    </source>
</reference>
<protein>
    <recommendedName>
        <fullName evidence="3">Transcriptional regulator</fullName>
    </recommendedName>
</protein>
<dbReference type="Gene3D" id="1.10.260.40">
    <property type="entry name" value="lambda repressor-like DNA-binding domains"/>
    <property type="match status" value="1"/>
</dbReference>
<dbReference type="AlphaFoldDB" id="A0A5A7MI88"/>
<gene>
    <name evidence="1" type="ORF">CTTA_4451</name>
</gene>
<dbReference type="InterPro" id="IPR001387">
    <property type="entry name" value="Cro/C1-type_HTH"/>
</dbReference>
<dbReference type="RefSeq" id="WP_149356861.1">
    <property type="nucleotide sequence ID" value="NZ_BKBW01000013.1"/>
</dbReference>